<protein>
    <submittedName>
        <fullName evidence="1">Putative deacetylase</fullName>
    </submittedName>
</protein>
<accession>A0A8I1Y1R4</accession>
<dbReference type="EMBL" id="JAFICZ010000001">
    <property type="protein sequence ID" value="MBP1290459.1"/>
    <property type="molecule type" value="Genomic_DNA"/>
</dbReference>
<evidence type="ECO:0000313" key="1">
    <source>
        <dbReference type="EMBL" id="MBP1290459.1"/>
    </source>
</evidence>
<sequence length="122" mass="13886">MLTTLEKVRPTEILKAVTVSRLPRCRLKTRTSLRVRCNQLLKTLESHPTSDCRISDNLATHNRARANTSRQVARIANVSQTQRHTTSLGHTDRSLLSTACSQHRLRAARRNQCDPCCSRIRI</sequence>
<name>A0A8I1Y1R4_BRAEL</name>
<comment type="caution">
    <text evidence="1">The sequence shown here is derived from an EMBL/GenBank/DDBJ whole genome shotgun (WGS) entry which is preliminary data.</text>
</comment>
<proteinExistence type="predicted"/>
<organism evidence="1 2">
    <name type="scientific">Bradyrhizobium elkanii</name>
    <dbReference type="NCBI Taxonomy" id="29448"/>
    <lineage>
        <taxon>Bacteria</taxon>
        <taxon>Pseudomonadati</taxon>
        <taxon>Pseudomonadota</taxon>
        <taxon>Alphaproteobacteria</taxon>
        <taxon>Hyphomicrobiales</taxon>
        <taxon>Nitrobacteraceae</taxon>
        <taxon>Bradyrhizobium</taxon>
    </lineage>
</organism>
<dbReference type="AlphaFoldDB" id="A0A8I1Y1R4"/>
<reference evidence="1" key="1">
    <citation type="submission" date="2021-02" db="EMBL/GenBank/DDBJ databases">
        <title>Genomic Encyclopedia of Type Strains, Phase IV (KMG-V): Genome sequencing to study the core and pangenomes of soil and plant-associated prokaryotes.</title>
        <authorList>
            <person name="Whitman W."/>
        </authorList>
    </citation>
    <scope>NUCLEOTIDE SEQUENCE</scope>
    <source>
        <strain evidence="1">USDA 406</strain>
    </source>
</reference>
<dbReference type="Proteomes" id="UP000673383">
    <property type="component" value="Unassembled WGS sequence"/>
</dbReference>
<gene>
    <name evidence="1" type="ORF">JOH49_000212</name>
</gene>
<evidence type="ECO:0000313" key="2">
    <source>
        <dbReference type="Proteomes" id="UP000673383"/>
    </source>
</evidence>